<proteinExistence type="predicted"/>
<organism evidence="1 2">
    <name type="scientific">Rhizoctonia solani</name>
    <dbReference type="NCBI Taxonomy" id="456999"/>
    <lineage>
        <taxon>Eukaryota</taxon>
        <taxon>Fungi</taxon>
        <taxon>Dikarya</taxon>
        <taxon>Basidiomycota</taxon>
        <taxon>Agaricomycotina</taxon>
        <taxon>Agaricomycetes</taxon>
        <taxon>Cantharellales</taxon>
        <taxon>Ceratobasidiaceae</taxon>
        <taxon>Rhizoctonia</taxon>
    </lineage>
</organism>
<dbReference type="AlphaFoldDB" id="A0A8H3HXQ1"/>
<gene>
    <name evidence="1" type="ORF">RDB_LOCUS62757</name>
</gene>
<accession>A0A8H3HXQ1</accession>
<protein>
    <submittedName>
        <fullName evidence="1">Uncharacterized protein</fullName>
    </submittedName>
</protein>
<evidence type="ECO:0000313" key="1">
    <source>
        <dbReference type="EMBL" id="CAE7129503.1"/>
    </source>
</evidence>
<dbReference type="EMBL" id="CAJNJQ010001263">
    <property type="protein sequence ID" value="CAE7129503.1"/>
    <property type="molecule type" value="Genomic_DNA"/>
</dbReference>
<dbReference type="Proteomes" id="UP000663827">
    <property type="component" value="Unassembled WGS sequence"/>
</dbReference>
<evidence type="ECO:0000313" key="2">
    <source>
        <dbReference type="Proteomes" id="UP000663827"/>
    </source>
</evidence>
<comment type="caution">
    <text evidence="1">The sequence shown here is derived from an EMBL/GenBank/DDBJ whole genome shotgun (WGS) entry which is preliminary data.</text>
</comment>
<reference evidence="1" key="1">
    <citation type="submission" date="2021-01" db="EMBL/GenBank/DDBJ databases">
        <authorList>
            <person name="Kaushik A."/>
        </authorList>
    </citation>
    <scope>NUCLEOTIDE SEQUENCE</scope>
    <source>
        <strain evidence="1">AG5</strain>
    </source>
</reference>
<sequence>MFLDHAYWILNRSAVPRVDSAKWPLLCFSETFASELENRWLIWATKLGFKIYSHVHFPVINILTCRRPLGPHIMKLIRQAQSLKVASSEPVFYTDLNRHLGCLLDPRTRLDRLEIYGEAYLPHVDSLGVLADFVPRLPKAIRTLTATLPGGRPSIAGIGSFFSQISPDLEEDHPLPQLEHLHLSMQLPLQVALSPAELALPLARRLPNLELIAITPHKGSQSAVPLHLGDPGGHGWGMNLGKVEVWKVRRSARWQTASDDREQDQITSILQITSMNV</sequence>
<name>A0A8H3HXQ1_9AGAM</name>